<sequence length="52" mass="5866">MEKTSTSRVKIAMHAQNLFPRHKRVLNDFNKATSVLCGKSLNGKVLVLGRNR</sequence>
<evidence type="ECO:0000313" key="1">
    <source>
        <dbReference type="EMBL" id="KZL22039.1"/>
    </source>
</evidence>
<dbReference type="AlphaFoldDB" id="A0A166B994"/>
<dbReference type="PATRIC" id="fig|989403.3.peg.67"/>
<reference evidence="1 2" key="1">
    <citation type="journal article" date="2016" name="Front. Microbiol.">
        <title>Comparative Genomic Analysis Reveals a Diverse Repertoire of Genes Involved in Prokaryote-Eukaryote Interactions within the Pseudovibrio Genus.</title>
        <authorList>
            <person name="Romano S."/>
            <person name="Fernandez-Guerra A."/>
            <person name="Reen F.J."/>
            <person name="Glockner F.O."/>
            <person name="Crowley S.P."/>
            <person name="O'Sullivan O."/>
            <person name="Cotter P.D."/>
            <person name="Adams C."/>
            <person name="Dobson A.D."/>
            <person name="O'Gara F."/>
        </authorList>
    </citation>
    <scope>NUCLEOTIDE SEQUENCE [LARGE SCALE GENOMIC DNA]</scope>
    <source>
        <strain evidence="1 2">Ad2</strain>
    </source>
</reference>
<dbReference type="Proteomes" id="UP000076577">
    <property type="component" value="Unassembled WGS sequence"/>
</dbReference>
<dbReference type="STRING" id="989403.SAMN05421798_103136"/>
<protein>
    <submittedName>
        <fullName evidence="1">Uncharacterized protein</fullName>
    </submittedName>
</protein>
<organism evidence="1 2">
    <name type="scientific">Pseudovibrio axinellae</name>
    <dbReference type="NCBI Taxonomy" id="989403"/>
    <lineage>
        <taxon>Bacteria</taxon>
        <taxon>Pseudomonadati</taxon>
        <taxon>Pseudomonadota</taxon>
        <taxon>Alphaproteobacteria</taxon>
        <taxon>Hyphomicrobiales</taxon>
        <taxon>Stappiaceae</taxon>
        <taxon>Pseudovibrio</taxon>
    </lineage>
</organism>
<evidence type="ECO:0000313" key="2">
    <source>
        <dbReference type="Proteomes" id="UP000076577"/>
    </source>
</evidence>
<keyword evidence="2" id="KW-1185">Reference proteome</keyword>
<dbReference type="EMBL" id="LMCB01000001">
    <property type="protein sequence ID" value="KZL22039.1"/>
    <property type="molecule type" value="Genomic_DNA"/>
</dbReference>
<comment type="caution">
    <text evidence="1">The sequence shown here is derived from an EMBL/GenBank/DDBJ whole genome shotgun (WGS) entry which is preliminary data.</text>
</comment>
<gene>
    <name evidence="1" type="ORF">PsAD2_00064</name>
</gene>
<accession>A0A166B994</accession>
<proteinExistence type="predicted"/>
<name>A0A166B994_9HYPH</name>